<proteinExistence type="predicted"/>
<dbReference type="InterPro" id="IPR050206">
    <property type="entry name" value="FtsK/SpoIIIE/SftA"/>
</dbReference>
<accession>A0ABN2X3D5</accession>
<evidence type="ECO:0000256" key="3">
    <source>
        <dbReference type="PROSITE-ProRule" id="PRU00289"/>
    </source>
</evidence>
<keyword evidence="2 3" id="KW-0067">ATP-binding</keyword>
<keyword evidence="1 3" id="KW-0547">Nucleotide-binding</keyword>
<gene>
    <name evidence="5" type="ORF">GCM10009759_39500</name>
</gene>
<dbReference type="EMBL" id="BAAANS010000025">
    <property type="protein sequence ID" value="GAA2103764.1"/>
    <property type="molecule type" value="Genomic_DNA"/>
</dbReference>
<dbReference type="PANTHER" id="PTHR22683">
    <property type="entry name" value="SPORULATION PROTEIN RELATED"/>
    <property type="match status" value="1"/>
</dbReference>
<evidence type="ECO:0000259" key="4">
    <source>
        <dbReference type="PROSITE" id="PS50901"/>
    </source>
</evidence>
<sequence>MSALTAALLELGIPAAAGTGAALYAKVKHPRAYWSTVGLPLTIARIHRDYDAVMESCGLTVEPSFWRAMAAQATNRESKPAVPKIKGIRGSSTGLRIRLRLARGQETEDVANAAQRLRHAWGVHAVYVSEVKPGIVDLRIVGYDVLREVRMPRRTGIKGDSLLRVPVAQRSDGTAHVRDFREVAHGLNLGASQSGKSMLTRNLIHGLAAQPVALVGIDCKGGIEQRPFAPRLSALATSQEEALGLVLALLIEMDDRYDLIRAYQGMPGSVPAEEMTADIWGLPEKVRPVPIVVLVDEIAELFLVASKADEPRRNQIVTALIRLAQLARAAGIFLEISGQRFGADLGKGATMLRSQLTGRTVHRVNDVETARMGLGDISETAMVAATRISPSMPGMAVTGDTSGRWYEIRTPYRSLGEVADRCIKFAHLTPDLYRLAAFRPQDTAAFGSSADVPPMPSAPPFYASAPIAE</sequence>
<dbReference type="PROSITE" id="PS50901">
    <property type="entry name" value="FTSK"/>
    <property type="match status" value="1"/>
</dbReference>
<feature type="domain" description="FtsK" evidence="4">
    <location>
        <begin position="172"/>
        <end position="371"/>
    </location>
</feature>
<dbReference type="InterPro" id="IPR027417">
    <property type="entry name" value="P-loop_NTPase"/>
</dbReference>
<name>A0ABN2X3D5_9ACTN</name>
<reference evidence="5 6" key="1">
    <citation type="journal article" date="2019" name="Int. J. Syst. Evol. Microbiol.">
        <title>The Global Catalogue of Microorganisms (GCM) 10K type strain sequencing project: providing services to taxonomists for standard genome sequencing and annotation.</title>
        <authorList>
            <consortium name="The Broad Institute Genomics Platform"/>
            <consortium name="The Broad Institute Genome Sequencing Center for Infectious Disease"/>
            <person name="Wu L."/>
            <person name="Ma J."/>
        </authorList>
    </citation>
    <scope>NUCLEOTIDE SEQUENCE [LARGE SCALE GENOMIC DNA]</scope>
    <source>
        <strain evidence="5 6">JCM 14559</strain>
    </source>
</reference>
<dbReference type="InterPro" id="IPR002543">
    <property type="entry name" value="FtsK_dom"/>
</dbReference>
<evidence type="ECO:0000256" key="1">
    <source>
        <dbReference type="ARBA" id="ARBA00022741"/>
    </source>
</evidence>
<evidence type="ECO:0000256" key="2">
    <source>
        <dbReference type="ARBA" id="ARBA00022840"/>
    </source>
</evidence>
<dbReference type="Proteomes" id="UP001500897">
    <property type="component" value="Unassembled WGS sequence"/>
</dbReference>
<feature type="binding site" evidence="3">
    <location>
        <begin position="190"/>
        <end position="197"/>
    </location>
    <ligand>
        <name>ATP</name>
        <dbReference type="ChEBI" id="CHEBI:30616"/>
    </ligand>
</feature>
<dbReference type="SUPFAM" id="SSF52540">
    <property type="entry name" value="P-loop containing nucleoside triphosphate hydrolases"/>
    <property type="match status" value="1"/>
</dbReference>
<dbReference type="PANTHER" id="PTHR22683:SF41">
    <property type="entry name" value="DNA TRANSLOCASE FTSK"/>
    <property type="match status" value="1"/>
</dbReference>
<protein>
    <submittedName>
        <fullName evidence="5">FtsK/SpoIIIE domain-containing protein</fullName>
    </submittedName>
</protein>
<dbReference type="RefSeq" id="WP_380273592.1">
    <property type="nucleotide sequence ID" value="NZ_BAAANS010000025.1"/>
</dbReference>
<keyword evidence="6" id="KW-1185">Reference proteome</keyword>
<evidence type="ECO:0000313" key="6">
    <source>
        <dbReference type="Proteomes" id="UP001500897"/>
    </source>
</evidence>
<dbReference type="Gene3D" id="3.40.50.300">
    <property type="entry name" value="P-loop containing nucleotide triphosphate hydrolases"/>
    <property type="match status" value="1"/>
</dbReference>
<evidence type="ECO:0000313" key="5">
    <source>
        <dbReference type="EMBL" id="GAA2103764.1"/>
    </source>
</evidence>
<dbReference type="Pfam" id="PF01580">
    <property type="entry name" value="FtsK_SpoIIIE"/>
    <property type="match status" value="1"/>
</dbReference>
<organism evidence="5 6">
    <name type="scientific">Kitasatospora saccharophila</name>
    <dbReference type="NCBI Taxonomy" id="407973"/>
    <lineage>
        <taxon>Bacteria</taxon>
        <taxon>Bacillati</taxon>
        <taxon>Actinomycetota</taxon>
        <taxon>Actinomycetes</taxon>
        <taxon>Kitasatosporales</taxon>
        <taxon>Streptomycetaceae</taxon>
        <taxon>Kitasatospora</taxon>
    </lineage>
</organism>
<comment type="caution">
    <text evidence="5">The sequence shown here is derived from an EMBL/GenBank/DDBJ whole genome shotgun (WGS) entry which is preliminary data.</text>
</comment>